<evidence type="ECO:0000313" key="1">
    <source>
        <dbReference type="EMBL" id="MQW35436.1"/>
    </source>
</evidence>
<organism evidence="1 2">
    <name type="scientific">Rhizobium meliloti</name>
    <name type="common">Ensifer meliloti</name>
    <name type="synonym">Sinorhizobium meliloti</name>
    <dbReference type="NCBI Taxonomy" id="382"/>
    <lineage>
        <taxon>Bacteria</taxon>
        <taxon>Pseudomonadati</taxon>
        <taxon>Pseudomonadota</taxon>
        <taxon>Alphaproteobacteria</taxon>
        <taxon>Hyphomicrobiales</taxon>
        <taxon>Rhizobiaceae</taxon>
        <taxon>Sinorhizobium/Ensifer group</taxon>
        <taxon>Sinorhizobium</taxon>
    </lineage>
</organism>
<comment type="caution">
    <text evidence="1">The sequence shown here is derived from an EMBL/GenBank/DDBJ whole genome shotgun (WGS) entry which is preliminary data.</text>
</comment>
<accession>A0AAW9TS53</accession>
<dbReference type="AlphaFoldDB" id="A0AAW9TS53"/>
<evidence type="ECO:0000313" key="2">
    <source>
        <dbReference type="Proteomes" id="UP000429484"/>
    </source>
</evidence>
<dbReference type="Proteomes" id="UP000429484">
    <property type="component" value="Unassembled WGS sequence"/>
</dbReference>
<gene>
    <name evidence="1" type="ORF">GHK53_22365</name>
</gene>
<sequence length="60" mass="6705">MKARQHHAIVKQPCQLSMTLETPELTRMSAVERQAMILRLAQLILQAGGTTITEDSDDAR</sequence>
<proteinExistence type="predicted"/>
<protein>
    <submittedName>
        <fullName evidence="1">Uncharacterized protein</fullName>
    </submittedName>
</protein>
<reference evidence="1 2" key="1">
    <citation type="journal article" date="2013" name="Genome Biol.">
        <title>Comparative genomics of the core and accessory genomes of 48 Sinorhizobium strains comprising five genospecies.</title>
        <authorList>
            <person name="Sugawara M."/>
            <person name="Epstein B."/>
            <person name="Badgley B.D."/>
            <person name="Unno T."/>
            <person name="Xu L."/>
            <person name="Reese J."/>
            <person name="Gyaneshwar P."/>
            <person name="Denny R."/>
            <person name="Mudge J."/>
            <person name="Bharti A.K."/>
            <person name="Farmer A.D."/>
            <person name="May G.D."/>
            <person name="Woodward J.E."/>
            <person name="Medigue C."/>
            <person name="Vallenet D."/>
            <person name="Lajus A."/>
            <person name="Rouy Z."/>
            <person name="Martinez-Vaz B."/>
            <person name="Tiffin P."/>
            <person name="Young N.D."/>
            <person name="Sadowsky M.J."/>
        </authorList>
    </citation>
    <scope>NUCLEOTIDE SEQUENCE [LARGE SCALE GENOMIC DNA]</scope>
    <source>
        <strain evidence="1 2">N6B1</strain>
    </source>
</reference>
<dbReference type="RefSeq" id="WP_017265658.1">
    <property type="nucleotide sequence ID" value="NZ_BJNJ01000112.1"/>
</dbReference>
<dbReference type="EMBL" id="WISR01000181">
    <property type="protein sequence ID" value="MQW35436.1"/>
    <property type="molecule type" value="Genomic_DNA"/>
</dbReference>
<name>A0AAW9TS53_RHIML</name>